<dbReference type="EMBL" id="FOPM01000017">
    <property type="protein sequence ID" value="SFG92718.1"/>
    <property type="molecule type" value="Genomic_DNA"/>
</dbReference>
<feature type="domain" description="Tyr recombinase" evidence="5">
    <location>
        <begin position="132"/>
        <end position="328"/>
    </location>
</feature>
<evidence type="ECO:0000259" key="5">
    <source>
        <dbReference type="PROSITE" id="PS51898"/>
    </source>
</evidence>
<keyword evidence="3" id="KW-0233">DNA recombination</keyword>
<evidence type="ECO:0000259" key="6">
    <source>
        <dbReference type="PROSITE" id="PS51900"/>
    </source>
</evidence>
<feature type="domain" description="Core-binding (CB)" evidence="6">
    <location>
        <begin position="16"/>
        <end position="106"/>
    </location>
</feature>
<proteinExistence type="predicted"/>
<dbReference type="CDD" id="cd00799">
    <property type="entry name" value="INT_Cre_C"/>
    <property type="match status" value="1"/>
</dbReference>
<protein>
    <submittedName>
        <fullName evidence="7">Site-specific recombinase XerD</fullName>
    </submittedName>
</protein>
<dbReference type="InterPro" id="IPR011010">
    <property type="entry name" value="DNA_brk_join_enz"/>
</dbReference>
<dbReference type="AlphaFoldDB" id="A0A1I2VU16"/>
<dbReference type="PANTHER" id="PTHR34605">
    <property type="entry name" value="PHAGE_INTEGRASE DOMAIN-CONTAINING PROTEIN"/>
    <property type="match status" value="1"/>
</dbReference>
<dbReference type="Proteomes" id="UP000199229">
    <property type="component" value="Unassembled WGS sequence"/>
</dbReference>
<dbReference type="Pfam" id="PF00589">
    <property type="entry name" value="Phage_integrase"/>
    <property type="match status" value="1"/>
</dbReference>
<dbReference type="InterPro" id="IPR052925">
    <property type="entry name" value="Phage_Integrase-like_Recomb"/>
</dbReference>
<evidence type="ECO:0000313" key="7">
    <source>
        <dbReference type="EMBL" id="SFG92718.1"/>
    </source>
</evidence>
<dbReference type="InterPro" id="IPR044068">
    <property type="entry name" value="CB"/>
</dbReference>
<keyword evidence="2 4" id="KW-0238">DNA-binding</keyword>
<name>A0A1I2VU16_9HYPH</name>
<sequence length="328" mass="34721">MSQLPVPVAPADMVVDEPRDPTPAFLAALGSARAYAEVSKATRTVEAYRQAFDAFRDWCAGMGEEPLPASAATTASYLAGLADRGLKASSIDLHAAAIAFMHRKAGREPPTNAELVKEVVRGIRRSIGTKVTRKAPATAEALKTMLRRIPDTLIGKRDRALLLIGFAAALRRSELVALQVSDLERSPEGIVIHIVRSKTDQEGAGHTVPVPAGSKLKPVQALDAWLAGASIVSGPVFRPIAKGGRVGLNALSDRAVAQIVKDRAAAAGLDATLFAGHSLRAGFVTSALEAGADVLKVMQITRHTQTSTLQAYDRRAQAFKNHAGSKFL</sequence>
<dbReference type="InterPro" id="IPR002104">
    <property type="entry name" value="Integrase_catalytic"/>
</dbReference>
<dbReference type="SUPFAM" id="SSF47823">
    <property type="entry name" value="lambda integrase-like, N-terminal domain"/>
    <property type="match status" value="1"/>
</dbReference>
<dbReference type="STRING" id="582675.SAMN05192565_11784"/>
<organism evidence="7 8">
    <name type="scientific">Methylobacterium gossipiicola</name>
    <dbReference type="NCBI Taxonomy" id="582675"/>
    <lineage>
        <taxon>Bacteria</taxon>
        <taxon>Pseudomonadati</taxon>
        <taxon>Pseudomonadota</taxon>
        <taxon>Alphaproteobacteria</taxon>
        <taxon>Hyphomicrobiales</taxon>
        <taxon>Methylobacteriaceae</taxon>
        <taxon>Methylobacterium</taxon>
    </lineage>
</organism>
<dbReference type="Gene3D" id="1.10.443.10">
    <property type="entry name" value="Intergrase catalytic core"/>
    <property type="match status" value="1"/>
</dbReference>
<keyword evidence="8" id="KW-1185">Reference proteome</keyword>
<evidence type="ECO:0000256" key="4">
    <source>
        <dbReference type="PROSITE-ProRule" id="PRU01248"/>
    </source>
</evidence>
<reference evidence="8" key="1">
    <citation type="submission" date="2016-10" db="EMBL/GenBank/DDBJ databases">
        <authorList>
            <person name="Varghese N."/>
            <person name="Submissions S."/>
        </authorList>
    </citation>
    <scope>NUCLEOTIDE SEQUENCE [LARGE SCALE GENOMIC DNA]</scope>
    <source>
        <strain evidence="8">Gh-105</strain>
    </source>
</reference>
<dbReference type="PROSITE" id="PS51898">
    <property type="entry name" value="TYR_RECOMBINASE"/>
    <property type="match status" value="1"/>
</dbReference>
<evidence type="ECO:0000256" key="3">
    <source>
        <dbReference type="ARBA" id="ARBA00023172"/>
    </source>
</evidence>
<evidence type="ECO:0000256" key="1">
    <source>
        <dbReference type="ARBA" id="ARBA00022908"/>
    </source>
</evidence>
<dbReference type="GO" id="GO:0015074">
    <property type="term" value="P:DNA integration"/>
    <property type="evidence" value="ECO:0007669"/>
    <property type="project" value="UniProtKB-KW"/>
</dbReference>
<dbReference type="PANTHER" id="PTHR34605:SF4">
    <property type="entry name" value="DNA ADENINE METHYLTRANSFERASE"/>
    <property type="match status" value="1"/>
</dbReference>
<keyword evidence="1" id="KW-0229">DNA integration</keyword>
<dbReference type="SUPFAM" id="SSF56349">
    <property type="entry name" value="DNA breaking-rejoining enzymes"/>
    <property type="match status" value="1"/>
</dbReference>
<dbReference type="GO" id="GO:0006310">
    <property type="term" value="P:DNA recombination"/>
    <property type="evidence" value="ECO:0007669"/>
    <property type="project" value="UniProtKB-KW"/>
</dbReference>
<dbReference type="RefSeq" id="WP_244528769.1">
    <property type="nucleotide sequence ID" value="NZ_FOPM01000017.1"/>
</dbReference>
<dbReference type="GO" id="GO:0003677">
    <property type="term" value="F:DNA binding"/>
    <property type="evidence" value="ECO:0007669"/>
    <property type="project" value="UniProtKB-UniRule"/>
</dbReference>
<evidence type="ECO:0000256" key="2">
    <source>
        <dbReference type="ARBA" id="ARBA00023125"/>
    </source>
</evidence>
<accession>A0A1I2VU16</accession>
<dbReference type="InterPro" id="IPR013762">
    <property type="entry name" value="Integrase-like_cat_sf"/>
</dbReference>
<dbReference type="InterPro" id="IPR010998">
    <property type="entry name" value="Integrase_recombinase_N"/>
</dbReference>
<dbReference type="PROSITE" id="PS51900">
    <property type="entry name" value="CB"/>
    <property type="match status" value="1"/>
</dbReference>
<evidence type="ECO:0000313" key="8">
    <source>
        <dbReference type="Proteomes" id="UP000199229"/>
    </source>
</evidence>
<dbReference type="Gene3D" id="1.10.150.130">
    <property type="match status" value="1"/>
</dbReference>
<gene>
    <name evidence="7" type="ORF">SAMN05192565_11784</name>
</gene>